<feature type="transmembrane region" description="Helical" evidence="1">
    <location>
        <begin position="21"/>
        <end position="39"/>
    </location>
</feature>
<keyword evidence="1" id="KW-0472">Membrane</keyword>
<keyword evidence="1" id="KW-0812">Transmembrane</keyword>
<evidence type="ECO:0000256" key="1">
    <source>
        <dbReference type="SAM" id="Phobius"/>
    </source>
</evidence>
<dbReference type="AlphaFoldDB" id="A0A3B0RIM9"/>
<dbReference type="InterPro" id="IPR007060">
    <property type="entry name" value="FtsL/DivIC"/>
</dbReference>
<protein>
    <recommendedName>
        <fullName evidence="3">Cell division protein DivIC (FtsB), stabilizes FtsL against RasP cleavage</fullName>
    </recommendedName>
</protein>
<evidence type="ECO:0008006" key="3">
    <source>
        <dbReference type="Google" id="ProtNLM"/>
    </source>
</evidence>
<sequence>MISAIAESGAIRVNMSQFKRFLPSFGIAMMIVYFGYHALSGDQSVLKWLAYRQQEAQVQNQLDVLQDRQQVLEKQNQMLRDGSLDLDYLDERIRSKWNFAHPNDMIITMNIRDNLNFQKP</sequence>
<reference evidence="2" key="1">
    <citation type="submission" date="2018-06" db="EMBL/GenBank/DDBJ databases">
        <authorList>
            <person name="Zhirakovskaya E."/>
        </authorList>
    </citation>
    <scope>NUCLEOTIDE SEQUENCE</scope>
</reference>
<evidence type="ECO:0000313" key="2">
    <source>
        <dbReference type="EMBL" id="VAV88078.1"/>
    </source>
</evidence>
<keyword evidence="1" id="KW-1133">Transmembrane helix</keyword>
<name>A0A3B0RIM9_9ZZZZ</name>
<dbReference type="EMBL" id="UOEE01000056">
    <property type="protein sequence ID" value="VAV88078.1"/>
    <property type="molecule type" value="Genomic_DNA"/>
</dbReference>
<accession>A0A3B0RIM9</accession>
<organism evidence="2">
    <name type="scientific">hydrothermal vent metagenome</name>
    <dbReference type="NCBI Taxonomy" id="652676"/>
    <lineage>
        <taxon>unclassified sequences</taxon>
        <taxon>metagenomes</taxon>
        <taxon>ecological metagenomes</taxon>
    </lineage>
</organism>
<dbReference type="Pfam" id="PF04977">
    <property type="entry name" value="DivIC"/>
    <property type="match status" value="1"/>
</dbReference>
<proteinExistence type="predicted"/>
<gene>
    <name evidence="2" type="ORF">MNBD_ALPHA06-864</name>
</gene>